<evidence type="ECO:0000256" key="7">
    <source>
        <dbReference type="ARBA" id="ARBA00022840"/>
    </source>
</evidence>
<evidence type="ECO:0000313" key="13">
    <source>
        <dbReference type="Proteomes" id="UP000825935"/>
    </source>
</evidence>
<evidence type="ECO:0000256" key="9">
    <source>
        <dbReference type="ARBA" id="ARBA00023136"/>
    </source>
</evidence>
<dbReference type="PROSITE" id="PS00211">
    <property type="entry name" value="ABC_TRANSPORTER_1"/>
    <property type="match status" value="1"/>
</dbReference>
<dbReference type="CDD" id="cd03263">
    <property type="entry name" value="ABC_subfamily_A"/>
    <property type="match status" value="1"/>
</dbReference>
<evidence type="ECO:0000256" key="2">
    <source>
        <dbReference type="ARBA" id="ARBA00008526"/>
    </source>
</evidence>
<keyword evidence="7" id="KW-0067">ATP-binding</keyword>
<keyword evidence="8 10" id="KW-1133">Transmembrane helix</keyword>
<dbReference type="PANTHER" id="PTHR19229:SF205">
    <property type="entry name" value="ABC TRANSPORTER A FAMILY MEMBER 1-RELATED"/>
    <property type="match status" value="1"/>
</dbReference>
<dbReference type="Proteomes" id="UP000825935">
    <property type="component" value="Chromosome 35"/>
</dbReference>
<keyword evidence="3" id="KW-0813">Transport</keyword>
<dbReference type="GO" id="GO:0016887">
    <property type="term" value="F:ATP hydrolysis activity"/>
    <property type="evidence" value="ECO:0007669"/>
    <property type="project" value="InterPro"/>
</dbReference>
<organism evidence="12 13">
    <name type="scientific">Ceratopteris richardii</name>
    <name type="common">Triangle waterfern</name>
    <dbReference type="NCBI Taxonomy" id="49495"/>
    <lineage>
        <taxon>Eukaryota</taxon>
        <taxon>Viridiplantae</taxon>
        <taxon>Streptophyta</taxon>
        <taxon>Embryophyta</taxon>
        <taxon>Tracheophyta</taxon>
        <taxon>Polypodiopsida</taxon>
        <taxon>Polypodiidae</taxon>
        <taxon>Polypodiales</taxon>
        <taxon>Pteridineae</taxon>
        <taxon>Pteridaceae</taxon>
        <taxon>Parkerioideae</taxon>
        <taxon>Ceratopteris</taxon>
    </lineage>
</organism>
<dbReference type="GO" id="GO:0016020">
    <property type="term" value="C:membrane"/>
    <property type="evidence" value="ECO:0007669"/>
    <property type="project" value="UniProtKB-SubCell"/>
</dbReference>
<feature type="transmembrane region" description="Helical" evidence="10">
    <location>
        <begin position="220"/>
        <end position="249"/>
    </location>
</feature>
<dbReference type="InterPro" id="IPR027417">
    <property type="entry name" value="P-loop_NTPase"/>
</dbReference>
<evidence type="ECO:0000256" key="6">
    <source>
        <dbReference type="ARBA" id="ARBA00022741"/>
    </source>
</evidence>
<keyword evidence="6" id="KW-0547">Nucleotide-binding</keyword>
<comment type="similarity">
    <text evidence="2">Belongs to the ABC transporter superfamily. ABCA family. CPR flippase (TC 3.A.1.211) subfamily.</text>
</comment>
<evidence type="ECO:0000256" key="3">
    <source>
        <dbReference type="ARBA" id="ARBA00022448"/>
    </source>
</evidence>
<dbReference type="OrthoDB" id="10255969at2759"/>
<dbReference type="InterPro" id="IPR003593">
    <property type="entry name" value="AAA+_ATPase"/>
</dbReference>
<dbReference type="GO" id="GO:0005524">
    <property type="term" value="F:ATP binding"/>
    <property type="evidence" value="ECO:0007669"/>
    <property type="project" value="UniProtKB-KW"/>
</dbReference>
<dbReference type="InterPro" id="IPR026082">
    <property type="entry name" value="ABCA"/>
</dbReference>
<keyword evidence="13" id="KW-1185">Reference proteome</keyword>
<gene>
    <name evidence="12" type="ORF">KP509_35G030600</name>
</gene>
<feature type="transmembrane region" description="Helical" evidence="10">
    <location>
        <begin position="370"/>
        <end position="387"/>
    </location>
</feature>
<feature type="domain" description="ABC transporter" evidence="11">
    <location>
        <begin position="517"/>
        <end position="761"/>
    </location>
</feature>
<dbReference type="InterPro" id="IPR017871">
    <property type="entry name" value="ABC_transporter-like_CS"/>
</dbReference>
<keyword evidence="4" id="KW-0934">Plastid</keyword>
<dbReference type="AlphaFoldDB" id="A0A8T2QFQ7"/>
<evidence type="ECO:0000256" key="1">
    <source>
        <dbReference type="ARBA" id="ARBA00004141"/>
    </source>
</evidence>
<proteinExistence type="inferred from homology"/>
<keyword evidence="5 10" id="KW-0812">Transmembrane</keyword>
<dbReference type="Pfam" id="PF12698">
    <property type="entry name" value="ABC2_membrane_3"/>
    <property type="match status" value="1"/>
</dbReference>
<evidence type="ECO:0000313" key="12">
    <source>
        <dbReference type="EMBL" id="KAH7282440.1"/>
    </source>
</evidence>
<accession>A0A8T2QFQ7</accession>
<feature type="transmembrane region" description="Helical" evidence="10">
    <location>
        <begin position="338"/>
        <end position="358"/>
    </location>
</feature>
<dbReference type="GO" id="GO:0140359">
    <property type="term" value="F:ABC-type transporter activity"/>
    <property type="evidence" value="ECO:0007669"/>
    <property type="project" value="InterPro"/>
</dbReference>
<feature type="transmembrane region" description="Helical" evidence="10">
    <location>
        <begin position="305"/>
        <end position="326"/>
    </location>
</feature>
<dbReference type="FunFam" id="3.40.50.300:FF:000665">
    <property type="entry name" value="ABC transporter A family member 2"/>
    <property type="match status" value="1"/>
</dbReference>
<evidence type="ECO:0000256" key="5">
    <source>
        <dbReference type="ARBA" id="ARBA00022692"/>
    </source>
</evidence>
<dbReference type="Gene3D" id="3.40.50.300">
    <property type="entry name" value="P-loop containing nucleotide triphosphate hydrolases"/>
    <property type="match status" value="1"/>
</dbReference>
<dbReference type="SUPFAM" id="SSF52540">
    <property type="entry name" value="P-loop containing nucleoside triphosphate hydrolases"/>
    <property type="match status" value="1"/>
</dbReference>
<dbReference type="InterPro" id="IPR003439">
    <property type="entry name" value="ABC_transporter-like_ATP-bd"/>
</dbReference>
<evidence type="ECO:0000256" key="10">
    <source>
        <dbReference type="SAM" id="Phobius"/>
    </source>
</evidence>
<dbReference type="SMART" id="SM00382">
    <property type="entry name" value="AAA"/>
    <property type="match status" value="1"/>
</dbReference>
<feature type="transmembrane region" description="Helical" evidence="10">
    <location>
        <begin position="270"/>
        <end position="299"/>
    </location>
</feature>
<dbReference type="PANTHER" id="PTHR19229">
    <property type="entry name" value="ATP-BINDING CASSETTE TRANSPORTER SUBFAMILY A ABCA"/>
    <property type="match status" value="1"/>
</dbReference>
<name>A0A8T2QFQ7_CERRI</name>
<comment type="subcellular location">
    <subcellularLocation>
        <location evidence="1">Membrane</location>
        <topology evidence="1">Multi-pass membrane protein</topology>
    </subcellularLocation>
</comment>
<reference evidence="12" key="1">
    <citation type="submission" date="2021-08" db="EMBL/GenBank/DDBJ databases">
        <title>WGS assembly of Ceratopteris richardii.</title>
        <authorList>
            <person name="Marchant D.B."/>
            <person name="Chen G."/>
            <person name="Jenkins J."/>
            <person name="Shu S."/>
            <person name="Leebens-Mack J."/>
            <person name="Grimwood J."/>
            <person name="Schmutz J."/>
            <person name="Soltis P."/>
            <person name="Soltis D."/>
            <person name="Chen Z.-H."/>
        </authorList>
    </citation>
    <scope>NUCLEOTIDE SEQUENCE</scope>
    <source>
        <strain evidence="12">Whitten #5841</strain>
        <tissue evidence="12">Leaf</tissue>
    </source>
</reference>
<dbReference type="OMA" id="QAVKGLW"/>
<dbReference type="GO" id="GO:0005319">
    <property type="term" value="F:lipid transporter activity"/>
    <property type="evidence" value="ECO:0007669"/>
    <property type="project" value="TreeGrafter"/>
</dbReference>
<feature type="transmembrane region" description="Helical" evidence="10">
    <location>
        <begin position="30"/>
        <end position="49"/>
    </location>
</feature>
<evidence type="ECO:0000256" key="8">
    <source>
        <dbReference type="ARBA" id="ARBA00022989"/>
    </source>
</evidence>
<evidence type="ECO:0000259" key="11">
    <source>
        <dbReference type="PROSITE" id="PS50893"/>
    </source>
</evidence>
<dbReference type="InterPro" id="IPR013525">
    <property type="entry name" value="ABC2_TM"/>
</dbReference>
<protein>
    <recommendedName>
        <fullName evidence="11">ABC transporter domain-containing protein</fullName>
    </recommendedName>
</protein>
<comment type="caution">
    <text evidence="12">The sequence shown here is derived from an EMBL/GenBank/DDBJ whole genome shotgun (WGS) entry which is preliminary data.</text>
</comment>
<dbReference type="EMBL" id="CM035440">
    <property type="protein sequence ID" value="KAH7282440.1"/>
    <property type="molecule type" value="Genomic_DNA"/>
</dbReference>
<sequence>MARVEGWRLLVQQFKALLLKNLLLSWRRRFLTALHLTSSLFFILLIFGVDISLKSRRRTTTAFRDLPDPPAVPVDPILPCESGFFIKSPCYDFIWTTNSSSVIASIVGRIMQTNPGRVIPDSKVIGFKNIEDAEEWLLQNPLRCTGAIHMEERSPSVIAYGIQTNSTSKMERGSYEDPVFKFQLPLQLAAERAITANLLGGTYIDWNVYFKEFAHPPVDVFSVVAVIAPTFLLAASMFGFVIQMSNLVAERELKLRQAMSMMGLLDSAYWVSWIIWDFCLAFISSLLLVLFGMMFGFYLFLHNSFRLLLCLFFLFQVNMIGFAYMLSGFISKSSSSKTVGFCIFIIGFLTQLVTYFGFPYNVSFAKSFQIIWSFFPPNLLAIALYYLGRATTNEQDPGISWENRKVCSFSESDCVLTMEKIFVWLMATFLLWLLSAIYIDNVLPVNGVRKPWLYFLKVSYWTGASTIQIKDKPRDGSRNYDAIDSSIDEKKDEDVRAEENSIKTADANSMDKENVAIQVRGLMKTFTKVSRKGLCWKKTDEHHAVKGLWINIKKDSLFCLLGQNGAGKSTTISCITGVLPISGGDVLIYGDSITSPAGMNQIRSHMGVCPQFDVLWDNLSGLEHLHLFAQIKGLHPSHIVQHSMDLMEHVKLTEAMHVQAGNYSGGMKRRLSVAIALIGDPKIVCLDEPTTGMDPVTRRHVWNMIEEAKVGRAIILTTHSMEEADILGDRIAIMTRGVMRCIGTPIRLKSRYGSGYIINVMRKKITNGYSSSSSPTNHVQREAFETFFKEQLNVAPKQENEDFITFIIPYDRETQLPDIFTHLQAKKDELGFSDIHVSLTTLEDIFIHVVQQTEADDANTEKMEITEGTQPSVVHGDNFDHITELLQGEERQDAPPAVILQELEHPALSSAQGWSIEL</sequence>
<keyword evidence="9 10" id="KW-0472">Membrane</keyword>
<dbReference type="Pfam" id="PF00005">
    <property type="entry name" value="ABC_tran"/>
    <property type="match status" value="1"/>
</dbReference>
<keyword evidence="4" id="KW-0150">Chloroplast</keyword>
<dbReference type="PROSITE" id="PS50893">
    <property type="entry name" value="ABC_TRANSPORTER_2"/>
    <property type="match status" value="1"/>
</dbReference>
<evidence type="ECO:0000256" key="4">
    <source>
        <dbReference type="ARBA" id="ARBA00022528"/>
    </source>
</evidence>
<feature type="transmembrane region" description="Helical" evidence="10">
    <location>
        <begin position="421"/>
        <end position="439"/>
    </location>
</feature>